<dbReference type="Pfam" id="PF00168">
    <property type="entry name" value="C2"/>
    <property type="match status" value="4"/>
</dbReference>
<name>A0A139A7J5_GONPJ</name>
<protein>
    <recommendedName>
        <fullName evidence="10">C2 domain-containing protein</fullName>
    </recommendedName>
</protein>
<feature type="domain" description="C2" evidence="6">
    <location>
        <begin position="771"/>
        <end position="890"/>
    </location>
</feature>
<dbReference type="AlphaFoldDB" id="A0A139A7J5"/>
<feature type="domain" description="C2" evidence="6">
    <location>
        <begin position="607"/>
        <end position="734"/>
    </location>
</feature>
<keyword evidence="4" id="KW-0446">Lipid-binding</keyword>
<evidence type="ECO:0000259" key="6">
    <source>
        <dbReference type="PROSITE" id="PS50004"/>
    </source>
</evidence>
<dbReference type="GO" id="GO:0008289">
    <property type="term" value="F:lipid binding"/>
    <property type="evidence" value="ECO:0007669"/>
    <property type="project" value="UniProtKB-KW"/>
</dbReference>
<keyword evidence="3" id="KW-0445">Lipid transport</keyword>
<evidence type="ECO:0000313" key="9">
    <source>
        <dbReference type="Proteomes" id="UP000070544"/>
    </source>
</evidence>
<evidence type="ECO:0000256" key="3">
    <source>
        <dbReference type="ARBA" id="ARBA00023055"/>
    </source>
</evidence>
<keyword evidence="2" id="KW-0813">Transport</keyword>
<dbReference type="PANTHER" id="PTHR46980:SF2">
    <property type="entry name" value="TRICALBIN-1-RELATED"/>
    <property type="match status" value="1"/>
</dbReference>
<dbReference type="Gene3D" id="2.60.40.150">
    <property type="entry name" value="C2 domain"/>
    <property type="match status" value="4"/>
</dbReference>
<feature type="domain" description="SMP-LTD" evidence="7">
    <location>
        <begin position="27"/>
        <end position="234"/>
    </location>
</feature>
<evidence type="ECO:0000259" key="7">
    <source>
        <dbReference type="PROSITE" id="PS51847"/>
    </source>
</evidence>
<organism evidence="8 9">
    <name type="scientific">Gonapodya prolifera (strain JEL478)</name>
    <name type="common">Monoblepharis prolifera</name>
    <dbReference type="NCBI Taxonomy" id="1344416"/>
    <lineage>
        <taxon>Eukaryota</taxon>
        <taxon>Fungi</taxon>
        <taxon>Fungi incertae sedis</taxon>
        <taxon>Chytridiomycota</taxon>
        <taxon>Chytridiomycota incertae sedis</taxon>
        <taxon>Monoblepharidomycetes</taxon>
        <taxon>Monoblepharidales</taxon>
        <taxon>Gonapodyaceae</taxon>
        <taxon>Gonapodya</taxon>
    </lineage>
</organism>
<evidence type="ECO:0000256" key="5">
    <source>
        <dbReference type="ARBA" id="ARBA00023136"/>
    </source>
</evidence>
<comment type="subcellular location">
    <subcellularLocation>
        <location evidence="1">Membrane</location>
    </subcellularLocation>
</comment>
<dbReference type="InterPro" id="IPR000008">
    <property type="entry name" value="C2_dom"/>
</dbReference>
<evidence type="ECO:0000313" key="8">
    <source>
        <dbReference type="EMBL" id="KXS12777.1"/>
    </source>
</evidence>
<dbReference type="InterPro" id="IPR035892">
    <property type="entry name" value="C2_domain_sf"/>
</dbReference>
<evidence type="ECO:0000256" key="1">
    <source>
        <dbReference type="ARBA" id="ARBA00004370"/>
    </source>
</evidence>
<dbReference type="CDD" id="cd00030">
    <property type="entry name" value="C2"/>
    <property type="match status" value="4"/>
</dbReference>
<dbReference type="InterPro" id="IPR052455">
    <property type="entry name" value="Tricalbin_domain"/>
</dbReference>
<dbReference type="InterPro" id="IPR031468">
    <property type="entry name" value="SMP_LBD"/>
</dbReference>
<dbReference type="SUPFAM" id="SSF49562">
    <property type="entry name" value="C2 domain (Calcium/lipid-binding domain, CaLB)"/>
    <property type="match status" value="4"/>
</dbReference>
<dbReference type="PROSITE" id="PS50004">
    <property type="entry name" value="C2"/>
    <property type="match status" value="4"/>
</dbReference>
<gene>
    <name evidence="8" type="ORF">M427DRAFT_391974</name>
</gene>
<keyword evidence="5" id="KW-0472">Membrane</keyword>
<feature type="domain" description="C2" evidence="6">
    <location>
        <begin position="231"/>
        <end position="369"/>
    </location>
</feature>
<feature type="domain" description="C2" evidence="6">
    <location>
        <begin position="443"/>
        <end position="566"/>
    </location>
</feature>
<reference evidence="8 9" key="1">
    <citation type="journal article" date="2015" name="Genome Biol. Evol.">
        <title>Phylogenomic analyses indicate that early fungi evolved digesting cell walls of algal ancestors of land plants.</title>
        <authorList>
            <person name="Chang Y."/>
            <person name="Wang S."/>
            <person name="Sekimoto S."/>
            <person name="Aerts A.L."/>
            <person name="Choi C."/>
            <person name="Clum A."/>
            <person name="LaButti K.M."/>
            <person name="Lindquist E.A."/>
            <person name="Yee Ngan C."/>
            <person name="Ohm R.A."/>
            <person name="Salamov A.A."/>
            <person name="Grigoriev I.V."/>
            <person name="Spatafora J.W."/>
            <person name="Berbee M.L."/>
        </authorList>
    </citation>
    <scope>NUCLEOTIDE SEQUENCE [LARGE SCALE GENOMIC DNA]</scope>
    <source>
        <strain evidence="8 9">JEL478</strain>
    </source>
</reference>
<dbReference type="EMBL" id="KQ965785">
    <property type="protein sequence ID" value="KXS12777.1"/>
    <property type="molecule type" value="Genomic_DNA"/>
</dbReference>
<dbReference type="PRINTS" id="PR00360">
    <property type="entry name" value="C2DOMAIN"/>
</dbReference>
<dbReference type="GO" id="GO:0006869">
    <property type="term" value="P:lipid transport"/>
    <property type="evidence" value="ECO:0007669"/>
    <property type="project" value="UniProtKB-KW"/>
</dbReference>
<dbReference type="SMART" id="SM00239">
    <property type="entry name" value="C2"/>
    <property type="match status" value="4"/>
</dbReference>
<dbReference type="Proteomes" id="UP000070544">
    <property type="component" value="Unassembled WGS sequence"/>
</dbReference>
<evidence type="ECO:0008006" key="10">
    <source>
        <dbReference type="Google" id="ProtNLM"/>
    </source>
</evidence>
<evidence type="ECO:0000256" key="4">
    <source>
        <dbReference type="ARBA" id="ARBA00023121"/>
    </source>
</evidence>
<accession>A0A139A7J5</accession>
<dbReference type="PROSITE" id="PS51847">
    <property type="entry name" value="SMP"/>
    <property type="match status" value="1"/>
</dbReference>
<dbReference type="CDD" id="cd21678">
    <property type="entry name" value="SMP_TCB"/>
    <property type="match status" value="1"/>
</dbReference>
<keyword evidence="9" id="KW-1185">Reference proteome</keyword>
<proteinExistence type="predicted"/>
<sequence>METRRAKEYTRREVTRAIFALKAESKEDETLEWFNAFLEKYWLEFQPWLAETIKTTVNDTLVDYYLPSFLDSFQLTEFDLGSAAPSIVGARFNPLITESDVVELIFRIQFSPLTQDDLNAERQRKGFDARNARVITTSRVKGMKGVPFPVQVDNLEMEGEFAVRLRLGPSFPNVKTINICCPDGKMPRTEYSVRPLKGGDILDVPGLNDFIRKLVDSVMKMMFSPPNGFFYNVESLFAPEVDFQDEFAVGVLRVTIRNARGLRNAENPLLAKFTKDKSDPYCRGMLGPRGQRKQILCTKTVEQSQSPRWSEVFYHLVKREVLTGIEDGSDILSFELRDRDDVGNHPYLGDTDELHLAEWVQLRDFKASSAQKDITDERKEILMKDWGSPALTDDRWLPLFHHNDPSKRDSGELKLDLAFFPIIEVEEAQKAATVLPGPDATKVKPAPVKLIKNDMTVKTGVVRVKIFQCKDIGPIGAGWFEPYIVGRTPRGQNIWKSKKKKRTNNPVYYETFELFADNIDEAQITLEVRSPDNVPGGSDKTFGDLTIPLKDAIEKQTKGTAEDDWFSFASGEGAIRLSFRYLSVEMPPVTEEDTGLTASHRVKLDTASGDSRDAVDPYGEGIVEVTIVGARQLPAADANGLSDPYVQCQLNGEKVHNTRVVEKELNPVWNEKFQVNAQIDLAEFYDSPGEAIEKEYVLSEGDTGFRGGFVTARVKFDPKRTRPKQVPQPIAGVATISAPAPTTDTSTKAAPIANAPVDIVGQAGQAALAADAAQPVSSTASRATLAPVPGKLRVELISGKKLPAVNKDGLSSDPYVELMLEDREVGKSQTIEKNVNPVWNEIFVVSIPDIKRSSLSLKVKDKGFLKGRLLGITRLPLENLDREPHKELRLELQNGDRVDGGEIHVKLSFSPAQ</sequence>
<dbReference type="OrthoDB" id="270970at2759"/>
<dbReference type="GO" id="GO:0016020">
    <property type="term" value="C:membrane"/>
    <property type="evidence" value="ECO:0007669"/>
    <property type="project" value="UniProtKB-SubCell"/>
</dbReference>
<dbReference type="PANTHER" id="PTHR46980">
    <property type="entry name" value="TRICALBIN-1-RELATED"/>
    <property type="match status" value="1"/>
</dbReference>
<dbReference type="STRING" id="1344416.A0A139A7J5"/>
<evidence type="ECO:0000256" key="2">
    <source>
        <dbReference type="ARBA" id="ARBA00022448"/>
    </source>
</evidence>